<dbReference type="InterPro" id="IPR013911">
    <property type="entry name" value="i-AAA_Mgr1"/>
</dbReference>
<proteinExistence type="inferred from homology"/>
<organism evidence="9 11">
    <name type="scientific">Candida glabrata</name>
    <name type="common">Yeast</name>
    <name type="synonym">Torulopsis glabrata</name>
    <dbReference type="NCBI Taxonomy" id="5478"/>
    <lineage>
        <taxon>Eukaryota</taxon>
        <taxon>Fungi</taxon>
        <taxon>Dikarya</taxon>
        <taxon>Ascomycota</taxon>
        <taxon>Saccharomycotina</taxon>
        <taxon>Saccharomycetes</taxon>
        <taxon>Saccharomycetales</taxon>
        <taxon>Saccharomycetaceae</taxon>
        <taxon>Nakaseomyces</taxon>
    </lineage>
</organism>
<name>A0A0W0CQT8_CANGB</name>
<keyword evidence="9" id="KW-0645">Protease</keyword>
<dbReference type="EMBL" id="LLZZ01000007">
    <property type="protein sequence ID" value="KTB13660.1"/>
    <property type="molecule type" value="Genomic_DNA"/>
</dbReference>
<dbReference type="GO" id="GO:0051787">
    <property type="term" value="F:misfolded protein binding"/>
    <property type="evidence" value="ECO:0007669"/>
    <property type="project" value="EnsemblFungi"/>
</dbReference>
<dbReference type="GO" id="GO:0006515">
    <property type="term" value="P:protein quality control for misfolded or incompletely synthesized proteins"/>
    <property type="evidence" value="ECO:0007669"/>
    <property type="project" value="EnsemblFungi"/>
</dbReference>
<evidence type="ECO:0000313" key="10">
    <source>
        <dbReference type="EMBL" id="KTB13660.1"/>
    </source>
</evidence>
<evidence type="ECO:0000256" key="8">
    <source>
        <dbReference type="SAM" id="MobiDB-lite"/>
    </source>
</evidence>
<keyword evidence="6" id="KW-0496">Mitochondrion</keyword>
<sequence length="483" mass="54057">MGIFTPPGKSDKRDANEEKPTLLGSNSKDETDVEKFWVRPSLGLKLWGPLVPASDNKTGLWTLVAVQSMVGLLCFYRFKSLRIIDRNGALNSVGKSGIRPTSVLVNEPKIYNSAFTQQEAVSGKPLVKKDIADFPTLNRFSTTHGDMFVNTTIVNRNTPSLSAAPVVASPVLSSAGHQSEIMAKSEAKNNWKSFFKSDNWLIFKKVFYLLAGSIILSQSMLEACRLTILRYDPWCEEAKTVREKKFFNNIVKFYHEGIDPTKVKVKDAVSGNIMPTNVPEVRQSVALVRAQTEAENPIISWFGPIEYKPMTFSEFLDRLEYHLDMFEYFQGKRAANETALGFLTGIKTETSNLRDQNAQNRSRILKELKSEDQLSNDLSIKTGNAKIPKGTHRHGFSAAANRSIILEEDVAVPEDIDLNEIWTLYDPWLNLALETSLSIKFIPTVLINQDGITENSMMDTEATIGDKAGVIPENSNKPEEPRQ</sequence>
<evidence type="ECO:0000313" key="11">
    <source>
        <dbReference type="Proteomes" id="UP000054886"/>
    </source>
</evidence>
<evidence type="ECO:0000256" key="1">
    <source>
        <dbReference type="ARBA" id="ARBA00004448"/>
    </source>
</evidence>
<reference evidence="9 11" key="1">
    <citation type="submission" date="2015-10" db="EMBL/GenBank/DDBJ databases">
        <title>Draft genomes sequences of Candida glabrata isolates 1A, 1B, 2A, 2B, 3A and 3B.</title>
        <authorList>
            <person name="Haavelsrud O.E."/>
            <person name="Gaustad P."/>
        </authorList>
    </citation>
    <scope>NUCLEOTIDE SEQUENCE [LARGE SCALE GENOMIC DNA]</scope>
    <source>
        <strain evidence="9">910700640</strain>
    </source>
</reference>
<evidence type="ECO:0000256" key="5">
    <source>
        <dbReference type="ARBA" id="ARBA00022989"/>
    </source>
</evidence>
<dbReference type="GO" id="GO:0031942">
    <property type="term" value="C:i-AAA complex"/>
    <property type="evidence" value="ECO:0007669"/>
    <property type="project" value="EnsemblFungi"/>
</dbReference>
<dbReference type="VEuPathDB" id="FungiDB:GVI51_B00517"/>
<dbReference type="VEuPathDB" id="FungiDB:CAGL0B00682g"/>
<evidence type="ECO:0000256" key="3">
    <source>
        <dbReference type="ARBA" id="ARBA00022692"/>
    </source>
</evidence>
<dbReference type="Proteomes" id="UP000054886">
    <property type="component" value="Unassembled WGS sequence"/>
</dbReference>
<keyword evidence="7" id="KW-0472">Membrane</keyword>
<gene>
    <name evidence="9" type="ORF">AO440_000201</name>
    <name evidence="10" type="ORF">AO440_005753</name>
</gene>
<keyword evidence="5" id="KW-1133">Transmembrane helix</keyword>
<dbReference type="VEuPathDB" id="FungiDB:GWK60_B00495"/>
<dbReference type="VEuPathDB" id="FungiDB:B1J91_B00682g"/>
<keyword evidence="4" id="KW-0999">Mitochondrion inner membrane</keyword>
<dbReference type="VEuPathDB" id="FungiDB:GW608_B00495"/>
<dbReference type="GO" id="GO:0008233">
    <property type="term" value="F:peptidase activity"/>
    <property type="evidence" value="ECO:0007669"/>
    <property type="project" value="UniProtKB-KW"/>
</dbReference>
<comment type="similarity">
    <text evidence="2">Belongs to the MGR1 family.</text>
</comment>
<keyword evidence="3" id="KW-0812">Transmembrane</keyword>
<protein>
    <submittedName>
        <fullName evidence="9">Mitochondrial inner membrane i-AAA protease complex subunit MGR1</fullName>
    </submittedName>
</protein>
<dbReference type="EMBL" id="LLZZ01000180">
    <property type="protein sequence ID" value="KTA95795.1"/>
    <property type="molecule type" value="Genomic_DNA"/>
</dbReference>
<feature type="compositionally biased region" description="Basic and acidic residues" evidence="8">
    <location>
        <begin position="9"/>
        <end position="20"/>
    </location>
</feature>
<keyword evidence="9" id="KW-0378">Hydrolase</keyword>
<evidence type="ECO:0000256" key="6">
    <source>
        <dbReference type="ARBA" id="ARBA00023128"/>
    </source>
</evidence>
<comment type="subcellular location">
    <subcellularLocation>
        <location evidence="1">Mitochondrion inner membrane</location>
        <topology evidence="1">Multi-pass membrane protein</topology>
    </subcellularLocation>
</comment>
<dbReference type="AlphaFoldDB" id="A0A0W0CQT8"/>
<feature type="region of interest" description="Disordered" evidence="8">
    <location>
        <begin position="1"/>
        <end position="27"/>
    </location>
</feature>
<evidence type="ECO:0000256" key="4">
    <source>
        <dbReference type="ARBA" id="ARBA00022792"/>
    </source>
</evidence>
<evidence type="ECO:0000313" key="9">
    <source>
        <dbReference type="EMBL" id="KTA95795.1"/>
    </source>
</evidence>
<dbReference type="Pfam" id="PF08602">
    <property type="entry name" value="Mgr1"/>
    <property type="match status" value="1"/>
</dbReference>
<evidence type="ECO:0000256" key="2">
    <source>
        <dbReference type="ARBA" id="ARBA00009782"/>
    </source>
</evidence>
<accession>A0A0W0CQT8</accession>
<comment type="caution">
    <text evidence="9">The sequence shown here is derived from an EMBL/GenBank/DDBJ whole genome shotgun (WGS) entry which is preliminary data.</text>
</comment>
<evidence type="ECO:0000256" key="7">
    <source>
        <dbReference type="ARBA" id="ARBA00023136"/>
    </source>
</evidence>